<keyword evidence="4" id="KW-0460">Magnesium</keyword>
<feature type="compositionally biased region" description="Basic and acidic residues" evidence="7">
    <location>
        <begin position="103"/>
        <end position="114"/>
    </location>
</feature>
<feature type="transmembrane region" description="Helical" evidence="8">
    <location>
        <begin position="1023"/>
        <end position="1045"/>
    </location>
</feature>
<feature type="compositionally biased region" description="Polar residues" evidence="7">
    <location>
        <begin position="79"/>
        <end position="90"/>
    </location>
</feature>
<dbReference type="Proteomes" id="UP000297245">
    <property type="component" value="Unassembled WGS sequence"/>
</dbReference>
<keyword evidence="13" id="KW-1185">Reference proteome</keyword>
<reference evidence="12 13" key="1">
    <citation type="journal article" date="2019" name="Nat. Ecol. Evol.">
        <title>Megaphylogeny resolves global patterns of mushroom evolution.</title>
        <authorList>
            <person name="Varga T."/>
            <person name="Krizsan K."/>
            <person name="Foldi C."/>
            <person name="Dima B."/>
            <person name="Sanchez-Garcia M."/>
            <person name="Sanchez-Ramirez S."/>
            <person name="Szollosi G.J."/>
            <person name="Szarkandi J.G."/>
            <person name="Papp V."/>
            <person name="Albert L."/>
            <person name="Andreopoulos W."/>
            <person name="Angelini C."/>
            <person name="Antonin V."/>
            <person name="Barry K.W."/>
            <person name="Bougher N.L."/>
            <person name="Buchanan P."/>
            <person name="Buyck B."/>
            <person name="Bense V."/>
            <person name="Catcheside P."/>
            <person name="Chovatia M."/>
            <person name="Cooper J."/>
            <person name="Damon W."/>
            <person name="Desjardin D."/>
            <person name="Finy P."/>
            <person name="Geml J."/>
            <person name="Haridas S."/>
            <person name="Hughes K."/>
            <person name="Justo A."/>
            <person name="Karasinski D."/>
            <person name="Kautmanova I."/>
            <person name="Kiss B."/>
            <person name="Kocsube S."/>
            <person name="Kotiranta H."/>
            <person name="LaButti K.M."/>
            <person name="Lechner B.E."/>
            <person name="Liimatainen K."/>
            <person name="Lipzen A."/>
            <person name="Lukacs Z."/>
            <person name="Mihaltcheva S."/>
            <person name="Morgado L.N."/>
            <person name="Niskanen T."/>
            <person name="Noordeloos M.E."/>
            <person name="Ohm R.A."/>
            <person name="Ortiz-Santana B."/>
            <person name="Ovrebo C."/>
            <person name="Racz N."/>
            <person name="Riley R."/>
            <person name="Savchenko A."/>
            <person name="Shiryaev A."/>
            <person name="Soop K."/>
            <person name="Spirin V."/>
            <person name="Szebenyi C."/>
            <person name="Tomsovsky M."/>
            <person name="Tulloss R.E."/>
            <person name="Uehling J."/>
            <person name="Grigoriev I.V."/>
            <person name="Vagvolgyi C."/>
            <person name="Papp T."/>
            <person name="Martin F.M."/>
            <person name="Miettinen O."/>
            <person name="Hibbett D.S."/>
            <person name="Nagy L.G."/>
        </authorList>
    </citation>
    <scope>NUCLEOTIDE SEQUENCE [LARGE SCALE GENOMIC DNA]</scope>
    <source>
        <strain evidence="12 13">CBS 962.96</strain>
    </source>
</reference>
<dbReference type="PRINTS" id="PR00119">
    <property type="entry name" value="CATATPASE"/>
</dbReference>
<dbReference type="InterPro" id="IPR059000">
    <property type="entry name" value="ATPase_P-type_domA"/>
</dbReference>
<dbReference type="Pfam" id="PF00689">
    <property type="entry name" value="Cation_ATPase_C"/>
    <property type="match status" value="1"/>
</dbReference>
<dbReference type="Pfam" id="PF13246">
    <property type="entry name" value="Cation_ATPase"/>
    <property type="match status" value="1"/>
</dbReference>
<evidence type="ECO:0000256" key="7">
    <source>
        <dbReference type="SAM" id="MobiDB-lite"/>
    </source>
</evidence>
<evidence type="ECO:0000256" key="8">
    <source>
        <dbReference type="SAM" id="Phobius"/>
    </source>
</evidence>
<gene>
    <name evidence="12" type="ORF">K435DRAFT_829306</name>
</gene>
<dbReference type="GO" id="GO:0046872">
    <property type="term" value="F:metal ion binding"/>
    <property type="evidence" value="ECO:0007669"/>
    <property type="project" value="UniProtKB-KW"/>
</dbReference>
<feature type="transmembrane region" description="Helical" evidence="8">
    <location>
        <begin position="476"/>
        <end position="498"/>
    </location>
</feature>
<dbReference type="SUPFAM" id="SSF56784">
    <property type="entry name" value="HAD-like"/>
    <property type="match status" value="1"/>
</dbReference>
<dbReference type="InterPro" id="IPR023214">
    <property type="entry name" value="HAD_sf"/>
</dbReference>
<dbReference type="OrthoDB" id="3352408at2759"/>
<feature type="transmembrane region" description="Helical" evidence="8">
    <location>
        <begin position="276"/>
        <end position="293"/>
    </location>
</feature>
<dbReference type="Pfam" id="PF00690">
    <property type="entry name" value="Cation_ATPase_N"/>
    <property type="match status" value="1"/>
</dbReference>
<feature type="region of interest" description="Disordered" evidence="7">
    <location>
        <begin position="193"/>
        <end position="242"/>
    </location>
</feature>
<dbReference type="InterPro" id="IPR006068">
    <property type="entry name" value="ATPase_P-typ_cation-transptr_C"/>
</dbReference>
<evidence type="ECO:0000256" key="1">
    <source>
        <dbReference type="ARBA" id="ARBA00004127"/>
    </source>
</evidence>
<evidence type="ECO:0000256" key="4">
    <source>
        <dbReference type="ARBA" id="ARBA00022842"/>
    </source>
</evidence>
<dbReference type="GO" id="GO:0005886">
    <property type="term" value="C:plasma membrane"/>
    <property type="evidence" value="ECO:0007669"/>
    <property type="project" value="TreeGrafter"/>
</dbReference>
<dbReference type="PANTHER" id="PTHR24093">
    <property type="entry name" value="CATION TRANSPORTING ATPASE"/>
    <property type="match status" value="1"/>
</dbReference>
<dbReference type="SUPFAM" id="SSF81660">
    <property type="entry name" value="Metal cation-transporting ATPase, ATP-binding domain N"/>
    <property type="match status" value="1"/>
</dbReference>
<dbReference type="InterPro" id="IPR008250">
    <property type="entry name" value="ATPase_P-typ_transduc_dom_A_sf"/>
</dbReference>
<feature type="domain" description="Cation-transporting P-type ATPase N-terminal" evidence="11">
    <location>
        <begin position="241"/>
        <end position="287"/>
    </location>
</feature>
<sequence length="1192" mass="128652">MALSLGLPVGHDRTFSQVEVRLAFLSPGDPGHSKNSSHGRKGSIAASLASTTEAGSDPDSLTRRPSHDVELFKVKTDTTDATQVSKNSCDQKGPKGRGSPSEGSDHEDGPKSQRTDLQQDIDGDPAPFKCGFKFKPNELAHIIDPKSYEALKAIGAITRLPHGLGVDPSKGLNDEQGNLNMPLTRVKSAEAKGGITAPGDKSLRQNPSHNPGGQHLPALTLTEPDGGVAGVSPSPSSSPSTQSIVDRHHIYGENTFPARASKTLLQLMFAAMKDKVLILLAIAAVISLALGFFQDFGVAITVAISIVVIVGSVNNWQKELQFQALNDKKEEHGVHVVRGGVELVIDVKQVVVGDIAILEPGEIVPCDGVFLSGHNVRCDESGATGESDAIRKVTWSEWTALRVKEKIGHSDTVDPHSELAHTDCFIISGSKVLEGVGRYVVVAVGQKSFNGRIMMALRGDAENTPLQLKLNNLAELIAKLGSAAGLILFTALMIRFFVQLGTGDPVSEKGIAFVNILTISVTVIVVAVPEGLPLAVTLALAFATNRMTSENLLVRVLGSCETVANASVVCTDKTGTLMQNIMSVVAGSIGIHAKFVRNITEHEGRTNANEPGEGHSGPAPKPSRKHDKDFSLDQSELNSALSSQLQALFNESIAVNTKAFEDKDPMTREVVFVGKFAKELGRRNYRETQEELGTLGVVIKTSGGRYRLHAVGASETLSKKCTRHVVSQKDDEVETREIDELAADNISRTIIFANQMLQTISLCYQDMEQWPPSGARINEAREEDLARDMTLIGITGIENPLRPGVTEAVAKCHRAGVSVKTVTGDNVLTARSIASQCGIFAKGGIITEGPVFRQLSQPDMIEIVPHLQVLARSSPEDKKILVETLKHIGEIVGTNDGPAVLPSRLPALKTASDVIATADNFASIVKAIIWGRCVNDSVRKFFQFQLSTNVTAVVITFVSPVVSVEDEEESVLLVSTVQLLWINIIMDTFAALALATDPASEALLDRKPKKKMALFNMDMYKQILLQSLYQIVITFLFYSFVFYSFGRQIICLEDTEHNSDVIQTTVFNTFVFAQILNSLNIFEGITRNYYFKGIILNEIAVQILIVFLGGSTFQVARVLCCETRANASVVCTNKTGTLTQDIMSVVAGSIGIYAKFVRNITEHEGRTNANELGGGVPAQLQNPLANTLKTFL</sequence>
<feature type="transmembrane region" description="Helical" evidence="8">
    <location>
        <begin position="510"/>
        <end position="543"/>
    </location>
</feature>
<keyword evidence="2 8" id="KW-0812">Transmembrane</keyword>
<evidence type="ECO:0000313" key="13">
    <source>
        <dbReference type="Proteomes" id="UP000297245"/>
    </source>
</evidence>
<evidence type="ECO:0000259" key="10">
    <source>
        <dbReference type="Pfam" id="PF00689"/>
    </source>
</evidence>
<proteinExistence type="predicted"/>
<feature type="region of interest" description="Disordered" evidence="7">
    <location>
        <begin position="603"/>
        <end position="632"/>
    </location>
</feature>
<dbReference type="Gene3D" id="1.20.1110.10">
    <property type="entry name" value="Calcium-transporting ATPase, transmembrane domain"/>
    <property type="match status" value="1"/>
</dbReference>
<dbReference type="InterPro" id="IPR023298">
    <property type="entry name" value="ATPase_P-typ_TM_dom_sf"/>
</dbReference>
<evidence type="ECO:0000256" key="5">
    <source>
        <dbReference type="ARBA" id="ARBA00022989"/>
    </source>
</evidence>
<accession>A0A4S8LY19</accession>
<dbReference type="GO" id="GO:0005388">
    <property type="term" value="F:P-type calcium transporter activity"/>
    <property type="evidence" value="ECO:0007669"/>
    <property type="project" value="TreeGrafter"/>
</dbReference>
<evidence type="ECO:0000256" key="3">
    <source>
        <dbReference type="ARBA" id="ARBA00022723"/>
    </source>
</evidence>
<dbReference type="InterPro" id="IPR023299">
    <property type="entry name" value="ATPase_P-typ_cyto_dom_N"/>
</dbReference>
<evidence type="ECO:0000256" key="2">
    <source>
        <dbReference type="ARBA" id="ARBA00022692"/>
    </source>
</evidence>
<evidence type="ECO:0000259" key="9">
    <source>
        <dbReference type="Pfam" id="PF00122"/>
    </source>
</evidence>
<dbReference type="Gene3D" id="3.40.50.1000">
    <property type="entry name" value="HAD superfamily/HAD-like"/>
    <property type="match status" value="1"/>
</dbReference>
<dbReference type="FunFam" id="2.70.150.10:FF:000028">
    <property type="entry name" value="Calcium-transporting ATPase"/>
    <property type="match status" value="1"/>
</dbReference>
<feature type="transmembrane region" description="Helical" evidence="8">
    <location>
        <begin position="1094"/>
        <end position="1116"/>
    </location>
</feature>
<keyword evidence="3" id="KW-0479">Metal-binding</keyword>
<organism evidence="12 13">
    <name type="scientific">Dendrothele bispora (strain CBS 962.96)</name>
    <dbReference type="NCBI Taxonomy" id="1314807"/>
    <lineage>
        <taxon>Eukaryota</taxon>
        <taxon>Fungi</taxon>
        <taxon>Dikarya</taxon>
        <taxon>Basidiomycota</taxon>
        <taxon>Agaricomycotina</taxon>
        <taxon>Agaricomycetes</taxon>
        <taxon>Agaricomycetidae</taxon>
        <taxon>Agaricales</taxon>
        <taxon>Agaricales incertae sedis</taxon>
        <taxon>Dendrothele</taxon>
    </lineage>
</organism>
<dbReference type="Gene3D" id="2.70.150.10">
    <property type="entry name" value="Calcium-transporting ATPase, cytoplasmic transduction domain A"/>
    <property type="match status" value="1"/>
</dbReference>
<dbReference type="PANTHER" id="PTHR24093:SF369">
    <property type="entry name" value="CALCIUM-TRANSPORTING ATPASE"/>
    <property type="match status" value="1"/>
</dbReference>
<feature type="domain" description="P-type ATPase A" evidence="9">
    <location>
        <begin position="332"/>
        <end position="456"/>
    </location>
</feature>
<dbReference type="SUPFAM" id="SSF81653">
    <property type="entry name" value="Calcium ATPase, transduction domain A"/>
    <property type="match status" value="1"/>
</dbReference>
<feature type="transmembrane region" description="Helical" evidence="8">
    <location>
        <begin position="1065"/>
        <end position="1082"/>
    </location>
</feature>
<evidence type="ECO:0000256" key="6">
    <source>
        <dbReference type="ARBA" id="ARBA00023136"/>
    </source>
</evidence>
<dbReference type="GO" id="GO:0000166">
    <property type="term" value="F:nucleotide binding"/>
    <property type="evidence" value="ECO:0007669"/>
    <property type="project" value="InterPro"/>
</dbReference>
<dbReference type="SUPFAM" id="SSF81665">
    <property type="entry name" value="Calcium ATPase, transmembrane domain M"/>
    <property type="match status" value="1"/>
</dbReference>
<dbReference type="GO" id="GO:0006874">
    <property type="term" value="P:intracellular calcium ion homeostasis"/>
    <property type="evidence" value="ECO:0007669"/>
    <property type="project" value="TreeGrafter"/>
</dbReference>
<name>A0A4S8LY19_DENBC</name>
<evidence type="ECO:0000313" key="12">
    <source>
        <dbReference type="EMBL" id="THU94351.1"/>
    </source>
</evidence>
<feature type="domain" description="Cation-transporting P-type ATPase C-terminal" evidence="10">
    <location>
        <begin position="974"/>
        <end position="1117"/>
    </location>
</feature>
<feature type="transmembrane region" description="Helical" evidence="8">
    <location>
        <begin position="299"/>
        <end position="316"/>
    </location>
</feature>
<dbReference type="InterPro" id="IPR036412">
    <property type="entry name" value="HAD-like_sf"/>
</dbReference>
<feature type="compositionally biased region" description="Basic and acidic residues" evidence="7">
    <location>
        <begin position="60"/>
        <end position="78"/>
    </location>
</feature>
<dbReference type="GO" id="GO:0012505">
    <property type="term" value="C:endomembrane system"/>
    <property type="evidence" value="ECO:0007669"/>
    <property type="project" value="UniProtKB-SubCell"/>
</dbReference>
<evidence type="ECO:0000259" key="11">
    <source>
        <dbReference type="Pfam" id="PF00690"/>
    </source>
</evidence>
<comment type="subcellular location">
    <subcellularLocation>
        <location evidence="1">Endomembrane system</location>
        <topology evidence="1">Multi-pass membrane protein</topology>
    </subcellularLocation>
</comment>
<feature type="region of interest" description="Disordered" evidence="7">
    <location>
        <begin position="27"/>
        <end position="128"/>
    </location>
</feature>
<dbReference type="Gene3D" id="3.40.1110.10">
    <property type="entry name" value="Calcium-transporting ATPase, cytoplasmic domain N"/>
    <property type="match status" value="1"/>
</dbReference>
<keyword evidence="6 8" id="KW-0472">Membrane</keyword>
<dbReference type="Pfam" id="PF00122">
    <property type="entry name" value="E1-E2_ATPase"/>
    <property type="match status" value="1"/>
</dbReference>
<dbReference type="AlphaFoldDB" id="A0A4S8LY19"/>
<dbReference type="InterPro" id="IPR004014">
    <property type="entry name" value="ATPase_P-typ_cation-transptr_N"/>
</dbReference>
<protein>
    <submittedName>
        <fullName evidence="12">Calcium-translocating P-type ATPase</fullName>
    </submittedName>
</protein>
<dbReference type="EMBL" id="ML179226">
    <property type="protein sequence ID" value="THU94351.1"/>
    <property type="molecule type" value="Genomic_DNA"/>
</dbReference>
<keyword evidence="5 8" id="KW-1133">Transmembrane helix</keyword>